<evidence type="ECO:0000259" key="3">
    <source>
        <dbReference type="Pfam" id="PF00148"/>
    </source>
</evidence>
<dbReference type="Pfam" id="PF00148">
    <property type="entry name" value="Oxidored_nitro"/>
    <property type="match status" value="1"/>
</dbReference>
<sequence length="465" mass="51255">MSDMRAKMVSENQCQTCMPLGGVVAFKGIEEAMVLVHGSQGCSTYIRLSNVEHYNEPIDIASSALNEKQTIYGGEANLRKALDNVLRVYQPKVLGVVTTCLAETIGEDMERMIQSYIKDHDIRGVDIIPVATPSYSGSHTEGFWAATKEIIRHYARPVAKHSGINVIIPHISPADIREIKRILDMTGLEYTLIPDYSMTLDRPFGGEYLKIPLGGTRTRDISRMAGARATIQFGLTCPDDLSPGLYLQQEYGVPLIDLPLPFGLENTDRFIEALSRISGRLMPDYLALERGWLLDAMADSHKYNAEGHPVIYGEPELVYAFAALCAENGAMPAVIATGTRNGRLMARVKMLLAEAEEQPIFLEDADFTAIYEAAVSTGANVAIGHSGGKFLTEHLCIPVVRVGFPIHDRMGGQRILSAGYAGTLAFLDRFTNTLLERKYASYRQKKKDELTKGSRMQEAAIEGDE</sequence>
<dbReference type="SUPFAM" id="SSF53807">
    <property type="entry name" value="Helical backbone' metal receptor"/>
    <property type="match status" value="1"/>
</dbReference>
<dbReference type="AlphaFoldDB" id="A0AAP2RBI7"/>
<accession>A0AAP2RBI7</accession>
<dbReference type="Gene3D" id="3.40.50.1980">
    <property type="entry name" value="Nitrogenase molybdenum iron protein domain"/>
    <property type="match status" value="3"/>
</dbReference>
<gene>
    <name evidence="4" type="ORF">CUJ83_04685</name>
</gene>
<dbReference type="InterPro" id="IPR000318">
    <property type="entry name" value="Nase_comp1_CS"/>
</dbReference>
<dbReference type="PANTHER" id="PTHR33712:SF7">
    <property type="entry name" value="LIGHT-INDEPENDENT PROTOCHLOROPHYLLIDE REDUCTASE SUBUNIT B"/>
    <property type="match status" value="1"/>
</dbReference>
<keyword evidence="1 2" id="KW-0535">Nitrogen fixation</keyword>
<reference evidence="4 5" key="1">
    <citation type="submission" date="2017-11" db="EMBL/GenBank/DDBJ databases">
        <title>Isolation and Characterization of Family Methanocellaceae Species from Potential Methane Hydrate Area Offshore Southwestern Taiwan.</title>
        <authorList>
            <person name="Zhang W.-L."/>
            <person name="Chen W.-C."/>
            <person name="Lai M.-C."/>
            <person name="Chen S.-C."/>
        </authorList>
    </citation>
    <scope>NUCLEOTIDE SEQUENCE [LARGE SCALE GENOMIC DNA]</scope>
    <source>
        <strain evidence="4 5">CWC-04</strain>
    </source>
</reference>
<feature type="domain" description="Nitrogenase/oxidoreductase component 1" evidence="3">
    <location>
        <begin position="17"/>
        <end position="434"/>
    </location>
</feature>
<dbReference type="PANTHER" id="PTHR33712">
    <property type="entry name" value="LIGHT-INDEPENDENT PROTOCHLOROPHYLLIDE REDUCTASE SUBUNIT B"/>
    <property type="match status" value="1"/>
</dbReference>
<dbReference type="PROSITE" id="PS00699">
    <property type="entry name" value="NITROGENASE_1_1"/>
    <property type="match status" value="1"/>
</dbReference>
<protein>
    <submittedName>
        <fullName evidence="4">Nitrogenase</fullName>
    </submittedName>
</protein>
<evidence type="ECO:0000313" key="4">
    <source>
        <dbReference type="EMBL" id="MCD1294293.1"/>
    </source>
</evidence>
<dbReference type="Gene3D" id="1.20.89.10">
    <property type="entry name" value="Nitrogenase Molybdenum-iron Protein, subunit B, domain 4"/>
    <property type="match status" value="1"/>
</dbReference>
<comment type="caution">
    <text evidence="4">The sequence shown here is derived from an EMBL/GenBank/DDBJ whole genome shotgun (WGS) entry which is preliminary data.</text>
</comment>
<name>A0AAP2RBI7_9EURY</name>
<evidence type="ECO:0000256" key="2">
    <source>
        <dbReference type="RuleBase" id="RU004021"/>
    </source>
</evidence>
<dbReference type="InterPro" id="IPR000510">
    <property type="entry name" value="Nase/OxRdtase_comp1"/>
</dbReference>
<evidence type="ECO:0000256" key="1">
    <source>
        <dbReference type="ARBA" id="ARBA00023231"/>
    </source>
</evidence>
<dbReference type="Proteomes" id="UP001320159">
    <property type="component" value="Unassembled WGS sequence"/>
</dbReference>
<comment type="similarity">
    <text evidence="2">Belongs to the NifD/NifK/NifE/NifN family.</text>
</comment>
<organism evidence="4 5">
    <name type="scientific">Methanooceanicella nereidis</name>
    <dbReference type="NCBI Taxonomy" id="2052831"/>
    <lineage>
        <taxon>Archaea</taxon>
        <taxon>Methanobacteriati</taxon>
        <taxon>Methanobacteriota</taxon>
        <taxon>Stenosarchaea group</taxon>
        <taxon>Methanomicrobia</taxon>
        <taxon>Methanocellales</taxon>
        <taxon>Methanocellaceae</taxon>
        <taxon>Methanooceanicella</taxon>
    </lineage>
</organism>
<proteinExistence type="inferred from homology"/>
<keyword evidence="5" id="KW-1185">Reference proteome</keyword>
<evidence type="ECO:0000313" key="5">
    <source>
        <dbReference type="Proteomes" id="UP001320159"/>
    </source>
</evidence>
<dbReference type="GO" id="GO:0016163">
    <property type="term" value="F:nitrogenase activity"/>
    <property type="evidence" value="ECO:0007669"/>
    <property type="project" value="InterPro"/>
</dbReference>
<dbReference type="EMBL" id="PGCK01000003">
    <property type="protein sequence ID" value="MCD1294293.1"/>
    <property type="molecule type" value="Genomic_DNA"/>
</dbReference>
<dbReference type="InterPro" id="IPR050152">
    <property type="entry name" value="ChlB/BchB/BchZ"/>
</dbReference>
<dbReference type="RefSeq" id="WP_230741122.1">
    <property type="nucleotide sequence ID" value="NZ_PGCK01000003.1"/>
</dbReference>